<feature type="region of interest" description="Disordered" evidence="1">
    <location>
        <begin position="78"/>
        <end position="121"/>
    </location>
</feature>
<evidence type="ECO:0000313" key="4">
    <source>
        <dbReference type="Proteomes" id="UP000215335"/>
    </source>
</evidence>
<dbReference type="EMBL" id="NNAY01002570">
    <property type="protein sequence ID" value="OXU21027.1"/>
    <property type="molecule type" value="Genomic_DNA"/>
</dbReference>
<comment type="caution">
    <text evidence="3">The sequence shown here is derived from an EMBL/GenBank/DDBJ whole genome shotgun (WGS) entry which is preliminary data.</text>
</comment>
<keyword evidence="4" id="KW-1185">Reference proteome</keyword>
<gene>
    <name evidence="3" type="ORF">TSAR_012592</name>
</gene>
<accession>A0A232ERR6</accession>
<evidence type="ECO:0000256" key="1">
    <source>
        <dbReference type="SAM" id="MobiDB-lite"/>
    </source>
</evidence>
<evidence type="ECO:0000313" key="3">
    <source>
        <dbReference type="EMBL" id="OXU21027.1"/>
    </source>
</evidence>
<proteinExistence type="predicted"/>
<feature type="signal peptide" evidence="2">
    <location>
        <begin position="1"/>
        <end position="16"/>
    </location>
</feature>
<feature type="compositionally biased region" description="Polar residues" evidence="1">
    <location>
        <begin position="378"/>
        <end position="387"/>
    </location>
</feature>
<evidence type="ECO:0000256" key="2">
    <source>
        <dbReference type="SAM" id="SignalP"/>
    </source>
</evidence>
<feature type="compositionally biased region" description="Polar residues" evidence="1">
    <location>
        <begin position="78"/>
        <end position="95"/>
    </location>
</feature>
<keyword evidence="2" id="KW-0732">Signal</keyword>
<feature type="compositionally biased region" description="Polar residues" evidence="1">
    <location>
        <begin position="627"/>
        <end position="646"/>
    </location>
</feature>
<feature type="compositionally biased region" description="Basic and acidic residues" evidence="1">
    <location>
        <begin position="408"/>
        <end position="421"/>
    </location>
</feature>
<sequence>MKTGLFILALVAFASSTPVGREDATSHEDSDVPEAVNLTDLKDSDLPEGYNQSSFKDLDVPEGVNLTDLPVDGKNLTDLQDSYSVDNDNPLSLRNSPDLEVTNATDFSRKDNPPSYQNSYPLERRNQTNLQSSYPIRNNYVTGMRNSYPRGTKLVTNRPSSYPGSRRNVGNLQSSYKPQHIINSCLHFDFAAVIDKKLQEISNYVHKYTDPKPSIPSDWIETRPDDDYYIPNGSYEESTPEYSVDVDPYGNNPDSDESISSEEDSDEWDPSEEDSDEDSESEPSDEYSGEDSESEPSEEYSDESEPSEERPVEYHKTYVIKYKPDKPAKNPTYTYQSDYKPVYEHNDSDETNESDDSDEKHPGHQVIYDNTVHETSDIDYSNSNHNINEPGKVVLESEDNNQLASDRISQKSEKSRNDRAKVRNSLLNRAYATNRGSNHAHKGDRTYGRDVLGSKNAGYTTHGHNHNHPKTDNGMNYGRDDKTDNDYYVDPESHRDYGYGSHYDGDVSKSNDGNSDGHQNGGYKVAEDGKDYDTYYPNRQNDGGSNTKSYSVSRQSVGGKSVNINSHRSNGEDGSSKVQISKNKVEGSSYDLDHHHKRGDSDSSRVKISRKNVGANSYDLDSERNNKAGTSKLSVSKNNLDANSYDKNIEHDNENGSSNVNVSKKRLGARGYDLDKERSPGSESSNLNASNNEINADSVDINSSNTN</sequence>
<feature type="compositionally biased region" description="Low complexity" evidence="1">
    <location>
        <begin position="682"/>
        <end position="696"/>
    </location>
</feature>
<dbReference type="AlphaFoldDB" id="A0A232ERR6"/>
<feature type="region of interest" description="Disordered" evidence="1">
    <location>
        <begin position="207"/>
        <end position="707"/>
    </location>
</feature>
<name>A0A232ERR6_9HYME</name>
<feature type="compositionally biased region" description="Basic and acidic residues" evidence="1">
    <location>
        <begin position="591"/>
        <end position="605"/>
    </location>
</feature>
<feature type="region of interest" description="Disordered" evidence="1">
    <location>
        <begin position="40"/>
        <end position="61"/>
    </location>
</feature>
<feature type="compositionally biased region" description="Basic and acidic residues" evidence="1">
    <location>
        <begin position="307"/>
        <end position="328"/>
    </location>
</feature>
<dbReference type="Proteomes" id="UP000215335">
    <property type="component" value="Unassembled WGS sequence"/>
</dbReference>
<feature type="compositionally biased region" description="Acidic residues" evidence="1">
    <location>
        <begin position="254"/>
        <end position="306"/>
    </location>
</feature>
<feature type="chain" id="PRO_5012782470" evidence="2">
    <location>
        <begin position="17"/>
        <end position="707"/>
    </location>
</feature>
<feature type="compositionally biased region" description="Basic and acidic residues" evidence="1">
    <location>
        <begin position="478"/>
        <end position="509"/>
    </location>
</feature>
<protein>
    <submittedName>
        <fullName evidence="3">Uncharacterized protein</fullName>
    </submittedName>
</protein>
<organism evidence="3 4">
    <name type="scientific">Trichomalopsis sarcophagae</name>
    <dbReference type="NCBI Taxonomy" id="543379"/>
    <lineage>
        <taxon>Eukaryota</taxon>
        <taxon>Metazoa</taxon>
        <taxon>Ecdysozoa</taxon>
        <taxon>Arthropoda</taxon>
        <taxon>Hexapoda</taxon>
        <taxon>Insecta</taxon>
        <taxon>Pterygota</taxon>
        <taxon>Neoptera</taxon>
        <taxon>Endopterygota</taxon>
        <taxon>Hymenoptera</taxon>
        <taxon>Apocrita</taxon>
        <taxon>Proctotrupomorpha</taxon>
        <taxon>Chalcidoidea</taxon>
        <taxon>Pteromalidae</taxon>
        <taxon>Pteromalinae</taxon>
        <taxon>Trichomalopsis</taxon>
    </lineage>
</organism>
<reference evidence="3 4" key="1">
    <citation type="journal article" date="2017" name="Curr. Biol.">
        <title>The Evolution of Venom by Co-option of Single-Copy Genes.</title>
        <authorList>
            <person name="Martinson E.O."/>
            <person name="Mrinalini"/>
            <person name="Kelkar Y.D."/>
            <person name="Chang C.H."/>
            <person name="Werren J.H."/>
        </authorList>
    </citation>
    <scope>NUCLEOTIDE SEQUENCE [LARGE SCALE GENOMIC DNA]</scope>
    <source>
        <strain evidence="3 4">Alberta</strain>
        <tissue evidence="3">Whole body</tissue>
    </source>
</reference>
<feature type="compositionally biased region" description="Polar residues" evidence="1">
    <location>
        <begin position="537"/>
        <end position="568"/>
    </location>
</feature>